<evidence type="ECO:0000313" key="3">
    <source>
        <dbReference type="EMBL" id="KAK8894823.1"/>
    </source>
</evidence>
<dbReference type="Pfam" id="PF03999">
    <property type="entry name" value="MAP65_ASE1"/>
    <property type="match status" value="1"/>
</dbReference>
<evidence type="ECO:0000256" key="2">
    <source>
        <dbReference type="SAM" id="MobiDB-lite"/>
    </source>
</evidence>
<feature type="compositionally biased region" description="Basic residues" evidence="2">
    <location>
        <begin position="453"/>
        <end position="465"/>
    </location>
</feature>
<sequence>MSLQEAAGYDTSSIVSTWEEIGYSQEEQEEQQAHLNETIIKAIQSYQESLEGQRDSMKSQIQEIYESFSKLLHAFGKPESELQKILSKLSDEMKLKEKLELINTKFSEFKDANQHIVDKFENLHSQCSQLLDRLEVKEEDRGEFTTLNNDDYTNEKMERYEDKLKRLKSEIENREKVMKNFFKESTTISNKLEIEMPQSLVDLYNSQKITLEALKEAEDYQKELIQKKEVREEELSKKLVVLQKLWNILDVKKQERQKFINSFKTIGDSVVKAYDDEADKLRERREEKLPEIVENQKRQIKELEATLHLTPDQIEEIPIEGKNLNDVYDLLDQRYDDLYKEYAEVKTIVESINQREELIKESEELAENARKLEEKLKKKKSHQQPPDQKQAAKDEQAKRRINSLLPRVEKKLYISLIEYQTLKNCNFLWDGEEYIQKLEGIKISPAEIQKAKNAGKKKGSSRRTSHFPEASSKPLTVETGKKRVSRRSLENKPCIGNQHE</sequence>
<evidence type="ECO:0000313" key="4">
    <source>
        <dbReference type="Proteomes" id="UP001470230"/>
    </source>
</evidence>
<dbReference type="Gene3D" id="1.20.58.1520">
    <property type="match status" value="1"/>
</dbReference>
<feature type="region of interest" description="Disordered" evidence="2">
    <location>
        <begin position="451"/>
        <end position="500"/>
    </location>
</feature>
<reference evidence="3 4" key="1">
    <citation type="submission" date="2024-04" db="EMBL/GenBank/DDBJ databases">
        <title>Tritrichomonas musculus Genome.</title>
        <authorList>
            <person name="Alves-Ferreira E."/>
            <person name="Grigg M."/>
            <person name="Lorenzi H."/>
            <person name="Galac M."/>
        </authorList>
    </citation>
    <scope>NUCLEOTIDE SEQUENCE [LARGE SCALE GENOMIC DNA]</scope>
    <source>
        <strain evidence="3 4">EAF2021</strain>
    </source>
</reference>
<keyword evidence="3" id="KW-0645">Protease</keyword>
<evidence type="ECO:0000256" key="1">
    <source>
        <dbReference type="SAM" id="Coils"/>
    </source>
</evidence>
<keyword evidence="3" id="KW-0378">Hydrolase</keyword>
<proteinExistence type="predicted"/>
<feature type="region of interest" description="Disordered" evidence="2">
    <location>
        <begin position="375"/>
        <end position="400"/>
    </location>
</feature>
<organism evidence="3 4">
    <name type="scientific">Tritrichomonas musculus</name>
    <dbReference type="NCBI Taxonomy" id="1915356"/>
    <lineage>
        <taxon>Eukaryota</taxon>
        <taxon>Metamonada</taxon>
        <taxon>Parabasalia</taxon>
        <taxon>Tritrichomonadida</taxon>
        <taxon>Tritrichomonadidae</taxon>
        <taxon>Tritrichomonas</taxon>
    </lineage>
</organism>
<dbReference type="PANTHER" id="PTHR19321">
    <property type="entry name" value="PROTEIN REGULATOR OF CYTOKINESIS 1 PRC1-RELATED"/>
    <property type="match status" value="1"/>
</dbReference>
<accession>A0ABR2KUU2</accession>
<keyword evidence="3" id="KW-0121">Carboxypeptidase</keyword>
<dbReference type="Proteomes" id="UP001470230">
    <property type="component" value="Unassembled WGS sequence"/>
</dbReference>
<dbReference type="InterPro" id="IPR007145">
    <property type="entry name" value="MAP65_Ase1_PRC1"/>
</dbReference>
<feature type="coiled-coil region" evidence="1">
    <location>
        <begin position="120"/>
        <end position="184"/>
    </location>
</feature>
<keyword evidence="4" id="KW-1185">Reference proteome</keyword>
<gene>
    <name evidence="3" type="ORF">M9Y10_023261</name>
</gene>
<dbReference type="GO" id="GO:0004180">
    <property type="term" value="F:carboxypeptidase activity"/>
    <property type="evidence" value="ECO:0007669"/>
    <property type="project" value="UniProtKB-KW"/>
</dbReference>
<protein>
    <submittedName>
        <fullName evidence="3">Carboxypeptidase C prc1</fullName>
    </submittedName>
</protein>
<keyword evidence="1" id="KW-0175">Coiled coil</keyword>
<name>A0ABR2KUU2_9EUKA</name>
<dbReference type="EMBL" id="JAPFFF010000003">
    <property type="protein sequence ID" value="KAK8894823.1"/>
    <property type="molecule type" value="Genomic_DNA"/>
</dbReference>
<dbReference type="PANTHER" id="PTHR19321:SF41">
    <property type="entry name" value="FASCETTO-RELATED"/>
    <property type="match status" value="1"/>
</dbReference>
<comment type="caution">
    <text evidence="3">The sequence shown here is derived from an EMBL/GenBank/DDBJ whole genome shotgun (WGS) entry which is preliminary data.</text>
</comment>